<sequence length="446" mass="50389">MSGQYFDGISATYIKKYDGSNEYIFNTFHGEIKMSSQSVNTINLDIFEPNDSRETATDLGLISEWNYWDNLSIHARDSDWFKFEIAQTGSVNNYLSISSWFHGENLNLSLYDSEGVLIYSTSSDGEERISLEGIEAGTYYFNIQGDDGVIRPSYSLYINAPWDMKPDKFEPNDSIETSTDLGLLSQMNYWYDISIHPEDSDWFKFAIADTGRSDNYVSINYWYYGDHLNFSLYDAEGVLINSSSSEAMNGISLEGLEAGTYHIKVYGDEGITRPSYSLNINAPWNMTPDRFEANDSIENATDLGLLSQWNSWDNLSIHAGDSDWFKFDTSETGIADNYVSLGSYYYGDNLNFALYNAEGILINTARSDASESISLKGLEAGTYHVKVYGDEGAIIPSYILYINAPWNIEPDRFEANNSIEFSTDLGLLSQWNSWYKLSIHDAGDSD</sequence>
<evidence type="ECO:0000313" key="2">
    <source>
        <dbReference type="EMBL" id="MEK9512663.1"/>
    </source>
</evidence>
<dbReference type="NCBIfam" id="TIGR04183">
    <property type="entry name" value="Por_Secre_tail"/>
    <property type="match status" value="1"/>
</dbReference>
<dbReference type="Proteomes" id="UP001387447">
    <property type="component" value="Unassembled WGS sequence"/>
</dbReference>
<name>A0ABU9EL84_LIMFS</name>
<comment type="caution">
    <text evidence="2">The sequence shown here is derived from an EMBL/GenBank/DDBJ whole genome shotgun (WGS) entry which is preliminary data.</text>
</comment>
<evidence type="ECO:0000259" key="1">
    <source>
        <dbReference type="Pfam" id="PF04151"/>
    </source>
</evidence>
<organism evidence="2 3">
    <name type="scientific">Limnospira fusiformis PMC 851.14</name>
    <dbReference type="NCBI Taxonomy" id="2219512"/>
    <lineage>
        <taxon>Bacteria</taxon>
        <taxon>Bacillati</taxon>
        <taxon>Cyanobacteriota</taxon>
        <taxon>Cyanophyceae</taxon>
        <taxon>Oscillatoriophycideae</taxon>
        <taxon>Oscillatoriales</taxon>
        <taxon>Sirenicapillariaceae</taxon>
        <taxon>Limnospira</taxon>
    </lineage>
</organism>
<dbReference type="EMBL" id="JBBWYZ010000011">
    <property type="protein sequence ID" value="MEK9512663.1"/>
    <property type="molecule type" value="Genomic_DNA"/>
</dbReference>
<reference evidence="2 3" key="1">
    <citation type="journal article" date="2024" name="Front. Microbiol.">
        <title>Transcriptomic insights into the dominance of two phototrophs throughout the water column of a tropical hypersaline-alkaline crater lake (Dziani Dzaha, Mayotte).</title>
        <authorList>
            <person name="Duperron S."/>
            <person name="Halary S."/>
            <person name="Bouly J.-P."/>
            <person name="Roussel T."/>
            <person name="Hugoni M."/>
            <person name="Bruto M."/>
            <person name="Oger P."/>
            <person name="Duval C."/>
            <person name="Woo A."/>
            <person name="Jezequiel D."/>
            <person name="Ader M."/>
            <person name="Leboulanger C."/>
            <person name="Agogue H."/>
            <person name="Grossi V."/>
            <person name="Trousselier M."/>
            <person name="Bernard C."/>
        </authorList>
    </citation>
    <scope>NUCLEOTIDE SEQUENCE [LARGE SCALE GENOMIC DNA]</scope>
    <source>
        <strain evidence="2 3">PMC 851.14</strain>
    </source>
</reference>
<proteinExistence type="predicted"/>
<protein>
    <submittedName>
        <fullName evidence="2">T9SS type A sorting domain-containing protein</fullName>
    </submittedName>
</protein>
<dbReference type="RefSeq" id="WP_006669072.1">
    <property type="nucleotide sequence ID" value="NZ_JBBWYZ010000011.1"/>
</dbReference>
<dbReference type="InterPro" id="IPR026444">
    <property type="entry name" value="Secre_tail"/>
</dbReference>
<accession>A0ABU9EL84</accession>
<gene>
    <name evidence="2" type="ORF">AAEJ74_13510</name>
</gene>
<evidence type="ECO:0000313" key="3">
    <source>
        <dbReference type="Proteomes" id="UP001387447"/>
    </source>
</evidence>
<dbReference type="Pfam" id="PF04151">
    <property type="entry name" value="PPC"/>
    <property type="match status" value="1"/>
</dbReference>
<feature type="domain" description="Peptidase C-terminal archaeal/bacterial" evidence="1">
    <location>
        <begin position="77"/>
        <end position="144"/>
    </location>
</feature>
<dbReference type="InterPro" id="IPR007280">
    <property type="entry name" value="Peptidase_C_arc/bac"/>
</dbReference>
<dbReference type="Gene3D" id="2.60.120.380">
    <property type="match status" value="3"/>
</dbReference>
<keyword evidence="3" id="KW-1185">Reference proteome</keyword>
<dbReference type="SUPFAM" id="SSF89260">
    <property type="entry name" value="Collagen-binding domain"/>
    <property type="match status" value="3"/>
</dbReference>